<keyword evidence="2" id="KW-0813">Transport</keyword>
<dbReference type="PANTHER" id="PTHR43427">
    <property type="entry name" value="CHLORIDE CHANNEL PROTEIN CLC-E"/>
    <property type="match status" value="1"/>
</dbReference>
<accession>A0ABW1ZZV9</accession>
<feature type="domain" description="CBS" evidence="12">
    <location>
        <begin position="518"/>
        <end position="574"/>
    </location>
</feature>
<dbReference type="InterPro" id="IPR050368">
    <property type="entry name" value="ClC-type_chloride_channel"/>
</dbReference>
<evidence type="ECO:0000256" key="8">
    <source>
        <dbReference type="ARBA" id="ARBA00023214"/>
    </source>
</evidence>
<feature type="transmembrane region" description="Helical" evidence="11">
    <location>
        <begin position="164"/>
        <end position="187"/>
    </location>
</feature>
<feature type="transmembrane region" description="Helical" evidence="11">
    <location>
        <begin position="270"/>
        <end position="288"/>
    </location>
</feature>
<dbReference type="SUPFAM" id="SSF54631">
    <property type="entry name" value="CBS-domain pair"/>
    <property type="match status" value="1"/>
</dbReference>
<protein>
    <submittedName>
        <fullName evidence="13">Chloride channel protein</fullName>
    </submittedName>
</protein>
<keyword evidence="10" id="KW-0129">CBS domain</keyword>
<feature type="transmembrane region" description="Helical" evidence="11">
    <location>
        <begin position="335"/>
        <end position="354"/>
    </location>
</feature>
<evidence type="ECO:0000256" key="4">
    <source>
        <dbReference type="ARBA" id="ARBA00022989"/>
    </source>
</evidence>
<keyword evidence="14" id="KW-1185">Reference proteome</keyword>
<feature type="transmembrane region" description="Helical" evidence="11">
    <location>
        <begin position="399"/>
        <end position="418"/>
    </location>
</feature>
<evidence type="ECO:0000313" key="13">
    <source>
        <dbReference type="EMBL" id="MFC6670747.1"/>
    </source>
</evidence>
<evidence type="ECO:0000256" key="11">
    <source>
        <dbReference type="SAM" id="Phobius"/>
    </source>
</evidence>
<evidence type="ECO:0000256" key="3">
    <source>
        <dbReference type="ARBA" id="ARBA00022692"/>
    </source>
</evidence>
<feature type="transmembrane region" description="Helical" evidence="11">
    <location>
        <begin position="309"/>
        <end position="329"/>
    </location>
</feature>
<proteinExistence type="predicted"/>
<dbReference type="InterPro" id="IPR046342">
    <property type="entry name" value="CBS_dom_sf"/>
</dbReference>
<evidence type="ECO:0000256" key="9">
    <source>
        <dbReference type="ARBA" id="ARBA00023303"/>
    </source>
</evidence>
<dbReference type="Gene3D" id="1.10.3080.10">
    <property type="entry name" value="Clc chloride channel"/>
    <property type="match status" value="1"/>
</dbReference>
<dbReference type="Pfam" id="PF00654">
    <property type="entry name" value="Voltage_CLC"/>
    <property type="match status" value="1"/>
</dbReference>
<keyword evidence="3 11" id="KW-0812">Transmembrane</keyword>
<keyword evidence="7" id="KW-0869">Chloride channel</keyword>
<keyword evidence="5" id="KW-0406">Ion transport</keyword>
<gene>
    <name evidence="13" type="ORF">ACFQDL_12185</name>
</gene>
<evidence type="ECO:0000256" key="6">
    <source>
        <dbReference type="ARBA" id="ARBA00023136"/>
    </source>
</evidence>
<keyword evidence="8" id="KW-0868">Chloride</keyword>
<dbReference type="PANTHER" id="PTHR43427:SF6">
    <property type="entry name" value="CHLORIDE CHANNEL PROTEIN CLC-E"/>
    <property type="match status" value="1"/>
</dbReference>
<organism evidence="13 14">
    <name type="scientific">Marinobacterium aestuariivivens</name>
    <dbReference type="NCBI Taxonomy" id="1698799"/>
    <lineage>
        <taxon>Bacteria</taxon>
        <taxon>Pseudomonadati</taxon>
        <taxon>Pseudomonadota</taxon>
        <taxon>Gammaproteobacteria</taxon>
        <taxon>Oceanospirillales</taxon>
        <taxon>Oceanospirillaceae</taxon>
        <taxon>Marinobacterium</taxon>
    </lineage>
</organism>
<sequence length="574" mass="61580">MIRKDLLSLEHFRDRLSHIDSLPQLLILGVLSGAMAGLIVMAFRLVVEIPLSLYLPGHNPENFEALPDMVRVLLPVAGSLLLILLIWRLTPERRKVGVVHVLERLRYHQGNLPAANLLAQFGAASIALLSGHSVGREGPAIHLGAGGASLIGQWLRLPNNSMRLLVGCGTAAGISAAFNTPLAGVVFAMEVVLLEYTVLGFTPIIVAAVTADLVIRASLGAEPLLSVPALSIGGLSEIPMVMLLGLLIGLLAGGFNRIMLFTLKLGRYPIYWRLLLAGILTGLVALVVPQVMGVGYDTVSDSLLGHHELFWLAGLLLAKWLLTPVVLGLGVPGGLIGPTFFIGAVAGALIGSLGQLISDQLSHSGLYAMIGMGAMMGAVLNAPLAALIALLELTGNPHIILPGMLAIVISNLTVRALFGLPSIFQSLLQAQGLDYRQEPLAQVLSRAAVGSLMQRKFLRAGLEVTPEYAENLAQQAQEWILLADPEPRALLPRSDLLLWLEQQESAPDHLNLLDIPAQRRDAVMVSFRATLQEAADCMRERETDILCVSSNRGDIIGLLTRAQLEAYYLRKQAI</sequence>
<dbReference type="EMBL" id="JBHSWE010000001">
    <property type="protein sequence ID" value="MFC6670747.1"/>
    <property type="molecule type" value="Genomic_DNA"/>
</dbReference>
<evidence type="ECO:0000313" key="14">
    <source>
        <dbReference type="Proteomes" id="UP001596422"/>
    </source>
</evidence>
<dbReference type="Proteomes" id="UP001596422">
    <property type="component" value="Unassembled WGS sequence"/>
</dbReference>
<keyword evidence="4 11" id="KW-1133">Transmembrane helix</keyword>
<feature type="transmembrane region" description="Helical" evidence="11">
    <location>
        <begin position="227"/>
        <end position="250"/>
    </location>
</feature>
<keyword evidence="9" id="KW-0407">Ion channel</keyword>
<comment type="subcellular location">
    <subcellularLocation>
        <location evidence="1">Membrane</location>
        <topology evidence="1">Multi-pass membrane protein</topology>
    </subcellularLocation>
</comment>
<feature type="transmembrane region" description="Helical" evidence="11">
    <location>
        <begin position="21"/>
        <end position="47"/>
    </location>
</feature>
<keyword evidence="6 11" id="KW-0472">Membrane</keyword>
<dbReference type="PRINTS" id="PR00762">
    <property type="entry name" value="CLCHANNEL"/>
</dbReference>
<reference evidence="14" key="1">
    <citation type="journal article" date="2019" name="Int. J. Syst. Evol. Microbiol.">
        <title>The Global Catalogue of Microorganisms (GCM) 10K type strain sequencing project: providing services to taxonomists for standard genome sequencing and annotation.</title>
        <authorList>
            <consortium name="The Broad Institute Genomics Platform"/>
            <consortium name="The Broad Institute Genome Sequencing Center for Infectious Disease"/>
            <person name="Wu L."/>
            <person name="Ma J."/>
        </authorList>
    </citation>
    <scope>NUCLEOTIDE SEQUENCE [LARGE SCALE GENOMIC DNA]</scope>
    <source>
        <strain evidence="14">NBRC 111756</strain>
    </source>
</reference>
<evidence type="ECO:0000256" key="2">
    <source>
        <dbReference type="ARBA" id="ARBA00022448"/>
    </source>
</evidence>
<comment type="caution">
    <text evidence="13">The sequence shown here is derived from an EMBL/GenBank/DDBJ whole genome shotgun (WGS) entry which is preliminary data.</text>
</comment>
<name>A0ABW1ZZV9_9GAMM</name>
<feature type="transmembrane region" description="Helical" evidence="11">
    <location>
        <begin position="193"/>
        <end position="215"/>
    </location>
</feature>
<dbReference type="InterPro" id="IPR000644">
    <property type="entry name" value="CBS_dom"/>
</dbReference>
<dbReference type="RefSeq" id="WP_379909248.1">
    <property type="nucleotide sequence ID" value="NZ_JBHSWE010000001.1"/>
</dbReference>
<feature type="transmembrane region" description="Helical" evidence="11">
    <location>
        <begin position="69"/>
        <end position="87"/>
    </location>
</feature>
<evidence type="ECO:0000256" key="1">
    <source>
        <dbReference type="ARBA" id="ARBA00004141"/>
    </source>
</evidence>
<dbReference type="PROSITE" id="PS51371">
    <property type="entry name" value="CBS"/>
    <property type="match status" value="1"/>
</dbReference>
<dbReference type="CDD" id="cd00400">
    <property type="entry name" value="Voltage_gated_ClC"/>
    <property type="match status" value="1"/>
</dbReference>
<dbReference type="SUPFAM" id="SSF81340">
    <property type="entry name" value="Clc chloride channel"/>
    <property type="match status" value="1"/>
</dbReference>
<evidence type="ECO:0000256" key="7">
    <source>
        <dbReference type="ARBA" id="ARBA00023173"/>
    </source>
</evidence>
<evidence type="ECO:0000256" key="10">
    <source>
        <dbReference type="PROSITE-ProRule" id="PRU00703"/>
    </source>
</evidence>
<evidence type="ECO:0000259" key="12">
    <source>
        <dbReference type="PROSITE" id="PS51371"/>
    </source>
</evidence>
<feature type="transmembrane region" description="Helical" evidence="11">
    <location>
        <begin position="366"/>
        <end position="393"/>
    </location>
</feature>
<evidence type="ECO:0000256" key="5">
    <source>
        <dbReference type="ARBA" id="ARBA00023065"/>
    </source>
</evidence>
<dbReference type="InterPro" id="IPR001807">
    <property type="entry name" value="ClC"/>
</dbReference>
<dbReference type="InterPro" id="IPR014743">
    <property type="entry name" value="Cl-channel_core"/>
</dbReference>